<dbReference type="Proteomes" id="UP000197290">
    <property type="component" value="Unassembled WGS sequence"/>
</dbReference>
<dbReference type="OrthoDB" id="6269570at2"/>
<proteinExistence type="predicted"/>
<evidence type="ECO:0000256" key="4">
    <source>
        <dbReference type="ARBA" id="ARBA00023136"/>
    </source>
</evidence>
<dbReference type="GO" id="GO:0016020">
    <property type="term" value="C:membrane"/>
    <property type="evidence" value="ECO:0007669"/>
    <property type="project" value="UniProtKB-SubCell"/>
</dbReference>
<keyword evidence="4 5" id="KW-0472">Membrane</keyword>
<evidence type="ECO:0000256" key="3">
    <source>
        <dbReference type="ARBA" id="ARBA00022989"/>
    </source>
</evidence>
<sequence>MGTRSGTGDKKGQGVALSLGQYVRRRNGVPMGASGSFRGMMVRAFGAASFAGFWRYWNPIFGYYLGRYIYTPARRVVPRPLALVVTFLACGAIHDGVTVLARGTTQFLFTWWFLFFALGVVLGEAAGLNLARRPFAVRAGVHLAYLCACLGLAMAAQRLVAGW</sequence>
<organism evidence="6 7">
    <name type="scientific">Sphingomonas dokdonensis</name>
    <dbReference type="NCBI Taxonomy" id="344880"/>
    <lineage>
        <taxon>Bacteria</taxon>
        <taxon>Pseudomonadati</taxon>
        <taxon>Pseudomonadota</taxon>
        <taxon>Alphaproteobacteria</taxon>
        <taxon>Sphingomonadales</taxon>
        <taxon>Sphingomonadaceae</taxon>
        <taxon>Sphingomonas</taxon>
    </lineage>
</organism>
<dbReference type="RefSeq" id="WP_143559670.1">
    <property type="nucleotide sequence ID" value="NZ_NBBI01000009.1"/>
</dbReference>
<dbReference type="Pfam" id="PF03062">
    <property type="entry name" value="MBOAT"/>
    <property type="match status" value="1"/>
</dbReference>
<evidence type="ECO:0000256" key="1">
    <source>
        <dbReference type="ARBA" id="ARBA00004141"/>
    </source>
</evidence>
<keyword evidence="2 5" id="KW-0812">Transmembrane</keyword>
<feature type="transmembrane region" description="Helical" evidence="5">
    <location>
        <begin position="109"/>
        <end position="131"/>
    </location>
</feature>
<dbReference type="InterPro" id="IPR004299">
    <property type="entry name" value="MBOAT_fam"/>
</dbReference>
<comment type="caution">
    <text evidence="6">The sequence shown here is derived from an EMBL/GenBank/DDBJ whole genome shotgun (WGS) entry which is preliminary data.</text>
</comment>
<accession>A0A2D0A4J0</accession>
<name>A0A2D0A4J0_9SPHN</name>
<keyword evidence="7" id="KW-1185">Reference proteome</keyword>
<evidence type="ECO:0000313" key="6">
    <source>
        <dbReference type="EMBL" id="OWK27811.1"/>
    </source>
</evidence>
<dbReference type="AlphaFoldDB" id="A0A2D0A4J0"/>
<dbReference type="EMBL" id="NBBI01000009">
    <property type="protein sequence ID" value="OWK27811.1"/>
    <property type="molecule type" value="Genomic_DNA"/>
</dbReference>
<feature type="transmembrane region" description="Helical" evidence="5">
    <location>
        <begin position="77"/>
        <end position="97"/>
    </location>
</feature>
<feature type="transmembrane region" description="Helical" evidence="5">
    <location>
        <begin position="143"/>
        <end position="161"/>
    </location>
</feature>
<evidence type="ECO:0000256" key="2">
    <source>
        <dbReference type="ARBA" id="ARBA00022692"/>
    </source>
</evidence>
<gene>
    <name evidence="6" type="ORF">SPDO_30510</name>
</gene>
<protein>
    <submittedName>
        <fullName evidence="6">MBOAT family protein</fullName>
    </submittedName>
</protein>
<comment type="subcellular location">
    <subcellularLocation>
        <location evidence="1">Membrane</location>
        <topology evidence="1">Multi-pass membrane protein</topology>
    </subcellularLocation>
</comment>
<keyword evidence="3 5" id="KW-1133">Transmembrane helix</keyword>
<evidence type="ECO:0000313" key="7">
    <source>
        <dbReference type="Proteomes" id="UP000197290"/>
    </source>
</evidence>
<reference evidence="6 7" key="1">
    <citation type="submission" date="2017-03" db="EMBL/GenBank/DDBJ databases">
        <title>Genome sequence of Sphingomonas dokdonensis DSM 21029.</title>
        <authorList>
            <person name="Poehlein A."/>
            <person name="Wuebbeler J.H."/>
            <person name="Steinbuechel A."/>
            <person name="Daniel R."/>
        </authorList>
    </citation>
    <scope>NUCLEOTIDE SEQUENCE [LARGE SCALE GENOMIC DNA]</scope>
    <source>
        <strain evidence="6 7">DSM 21029</strain>
    </source>
</reference>
<evidence type="ECO:0000256" key="5">
    <source>
        <dbReference type="SAM" id="Phobius"/>
    </source>
</evidence>